<proteinExistence type="predicted"/>
<reference evidence="1 2" key="1">
    <citation type="submission" date="2017-06" db="EMBL/GenBank/DDBJ databases">
        <title>Sequencing and comparative analysis of myxobacterial genomes.</title>
        <authorList>
            <person name="Rupp O."/>
            <person name="Goesmann A."/>
            <person name="Sogaard-Andersen L."/>
        </authorList>
    </citation>
    <scope>NUCLEOTIDE SEQUENCE [LARGE SCALE GENOMIC DNA]</scope>
    <source>
        <strain evidence="1 2">DSM 52655</strain>
    </source>
</reference>
<gene>
    <name evidence="1" type="ORF">CYFUS_002150</name>
</gene>
<dbReference type="AlphaFoldDB" id="A0A250IYB5"/>
<sequence length="72" mass="8979">MARRVYLLLLWIDWNRDGLRRVRHWRLEPHLLLRQLLLIRHLRLLLRQLLLIRHLRLLLRRILPSEPGSRIA</sequence>
<evidence type="ECO:0000313" key="1">
    <source>
        <dbReference type="EMBL" id="ATB36735.1"/>
    </source>
</evidence>
<evidence type="ECO:0000313" key="2">
    <source>
        <dbReference type="Proteomes" id="UP000217257"/>
    </source>
</evidence>
<protein>
    <submittedName>
        <fullName evidence="1">Uncharacterized protein</fullName>
    </submittedName>
</protein>
<organism evidence="1 2">
    <name type="scientific">Cystobacter fuscus</name>
    <dbReference type="NCBI Taxonomy" id="43"/>
    <lineage>
        <taxon>Bacteria</taxon>
        <taxon>Pseudomonadati</taxon>
        <taxon>Myxococcota</taxon>
        <taxon>Myxococcia</taxon>
        <taxon>Myxococcales</taxon>
        <taxon>Cystobacterineae</taxon>
        <taxon>Archangiaceae</taxon>
        <taxon>Cystobacter</taxon>
    </lineage>
</organism>
<dbReference type="KEGG" id="cfus:CYFUS_002150"/>
<accession>A0A250IYB5</accession>
<dbReference type="RefSeq" id="WP_095985153.1">
    <property type="nucleotide sequence ID" value="NZ_CP022098.1"/>
</dbReference>
<dbReference type="EMBL" id="CP022098">
    <property type="protein sequence ID" value="ATB36735.1"/>
    <property type="molecule type" value="Genomic_DNA"/>
</dbReference>
<name>A0A250IYB5_9BACT</name>
<dbReference type="Proteomes" id="UP000217257">
    <property type="component" value="Chromosome"/>
</dbReference>